<organism evidence="1">
    <name type="scientific">uncultured Caudovirales phage</name>
    <dbReference type="NCBI Taxonomy" id="2100421"/>
    <lineage>
        <taxon>Viruses</taxon>
        <taxon>Duplodnaviria</taxon>
        <taxon>Heunggongvirae</taxon>
        <taxon>Uroviricota</taxon>
        <taxon>Caudoviricetes</taxon>
        <taxon>Peduoviridae</taxon>
        <taxon>Maltschvirus</taxon>
        <taxon>Maltschvirus maltsch</taxon>
    </lineage>
</organism>
<accession>A0A6J5NL86</accession>
<proteinExistence type="predicted"/>
<gene>
    <name evidence="1" type="ORF">UFOVP699_12</name>
</gene>
<reference evidence="1" key="1">
    <citation type="submission" date="2020-04" db="EMBL/GenBank/DDBJ databases">
        <authorList>
            <person name="Chiriac C."/>
            <person name="Salcher M."/>
            <person name="Ghai R."/>
            <person name="Kavagutti S V."/>
        </authorList>
    </citation>
    <scope>NUCLEOTIDE SEQUENCE</scope>
</reference>
<evidence type="ECO:0000313" key="1">
    <source>
        <dbReference type="EMBL" id="CAB4158466.1"/>
    </source>
</evidence>
<sequence>MSIFVKNSQLTKDTIDAINALIESDINATAAFKLTRLIKEFSSIVDDKITAEKKLLEKWSDKDEDGNMLPVHDEEGNVVEGSVRISNVSEFNKEFEELMEVENHLNYDKIEFEELGLKTAKIKDLIKLEFLFNV</sequence>
<dbReference type="EMBL" id="LR796670">
    <property type="protein sequence ID" value="CAB4158466.1"/>
    <property type="molecule type" value="Genomic_DNA"/>
</dbReference>
<protein>
    <submittedName>
        <fullName evidence="1">Uncharacterized protein</fullName>
    </submittedName>
</protein>
<name>A0A6J5NL86_9CAUD</name>